<feature type="domain" description="Outer membrane protein beta-barrel" evidence="3">
    <location>
        <begin position="7"/>
        <end position="166"/>
    </location>
</feature>
<feature type="chain" id="PRO_5032562132" evidence="2">
    <location>
        <begin position="21"/>
        <end position="166"/>
    </location>
</feature>
<dbReference type="InterPro" id="IPR011250">
    <property type="entry name" value="OMP/PagP_B-barrel"/>
</dbReference>
<dbReference type="Proteomes" id="UP000467322">
    <property type="component" value="Unassembled WGS sequence"/>
</dbReference>
<dbReference type="AlphaFoldDB" id="A0A845M1J9"/>
<dbReference type="RefSeq" id="WP_161351160.1">
    <property type="nucleotide sequence ID" value="NZ_WTUX01000011.1"/>
</dbReference>
<evidence type="ECO:0000256" key="1">
    <source>
        <dbReference type="ARBA" id="ARBA00022729"/>
    </source>
</evidence>
<keyword evidence="1 2" id="KW-0732">Signal</keyword>
<keyword evidence="5" id="KW-1185">Reference proteome</keyword>
<evidence type="ECO:0000313" key="4">
    <source>
        <dbReference type="EMBL" id="MZR13052.1"/>
    </source>
</evidence>
<dbReference type="EMBL" id="WTUX01000011">
    <property type="protein sequence ID" value="MZR13052.1"/>
    <property type="molecule type" value="Genomic_DNA"/>
</dbReference>
<name>A0A845M1J9_9RHOB</name>
<dbReference type="Pfam" id="PF13505">
    <property type="entry name" value="OMP_b-brl"/>
    <property type="match status" value="1"/>
</dbReference>
<gene>
    <name evidence="4" type="ORF">GQE99_08465</name>
</gene>
<evidence type="ECO:0000256" key="2">
    <source>
        <dbReference type="SAM" id="SignalP"/>
    </source>
</evidence>
<reference evidence="4 5" key="1">
    <citation type="submission" date="2019-12" db="EMBL/GenBank/DDBJ databases">
        <title>Maritimibacter sp. nov. sp. isolated from sea sand.</title>
        <authorList>
            <person name="Kim J."/>
            <person name="Jeong S.E."/>
            <person name="Jung H.S."/>
            <person name="Jeon C.O."/>
        </authorList>
    </citation>
    <scope>NUCLEOTIDE SEQUENCE [LARGE SCALE GENOMIC DNA]</scope>
    <source>
        <strain evidence="4 5">DP07</strain>
    </source>
</reference>
<feature type="signal peptide" evidence="2">
    <location>
        <begin position="1"/>
        <end position="20"/>
    </location>
</feature>
<accession>A0A845M1J9</accession>
<dbReference type="SUPFAM" id="SSF56925">
    <property type="entry name" value="OMPA-like"/>
    <property type="match status" value="1"/>
</dbReference>
<evidence type="ECO:0000259" key="3">
    <source>
        <dbReference type="Pfam" id="PF13505"/>
    </source>
</evidence>
<evidence type="ECO:0000313" key="5">
    <source>
        <dbReference type="Proteomes" id="UP000467322"/>
    </source>
</evidence>
<proteinExistence type="predicted"/>
<sequence>MRKKILAAVLVALTASAAAAQDLSGPFGGLYLRLDLAPYAITRRIDGAAGGFAGYAERFGDHMVVGVEGDITYDWRNTNLTPATRTVTGTARLRAGVDTGPGALLYGTGGFGFETGGVGPVWELGAGFDIGLGQGRFLRTELTRQAPFTAPSAPRTNAVVGIGLRF</sequence>
<protein>
    <submittedName>
        <fullName evidence="4">Outer membrane beta-barrel protein</fullName>
    </submittedName>
</protein>
<dbReference type="InterPro" id="IPR027385">
    <property type="entry name" value="Beta-barrel_OMP"/>
</dbReference>
<comment type="caution">
    <text evidence="4">The sequence shown here is derived from an EMBL/GenBank/DDBJ whole genome shotgun (WGS) entry which is preliminary data.</text>
</comment>
<organism evidence="4 5">
    <name type="scientific">Maritimibacter harenae</name>
    <dbReference type="NCBI Taxonomy" id="2606218"/>
    <lineage>
        <taxon>Bacteria</taxon>
        <taxon>Pseudomonadati</taxon>
        <taxon>Pseudomonadota</taxon>
        <taxon>Alphaproteobacteria</taxon>
        <taxon>Rhodobacterales</taxon>
        <taxon>Roseobacteraceae</taxon>
        <taxon>Maritimibacter</taxon>
    </lineage>
</organism>